<dbReference type="PATRIC" id="fig|28037.234.peg.1312"/>
<keyword evidence="1" id="KW-1133">Transmembrane helix</keyword>
<organism evidence="2 3">
    <name type="scientific">Streptococcus mitis</name>
    <dbReference type="NCBI Taxonomy" id="28037"/>
    <lineage>
        <taxon>Bacteria</taxon>
        <taxon>Bacillati</taxon>
        <taxon>Bacillota</taxon>
        <taxon>Bacilli</taxon>
        <taxon>Lactobacillales</taxon>
        <taxon>Streptococcaceae</taxon>
        <taxon>Streptococcus</taxon>
        <taxon>Streptococcus mitis group</taxon>
    </lineage>
</organism>
<reference evidence="2 3" key="1">
    <citation type="submission" date="2016-01" db="EMBL/GenBank/DDBJ databases">
        <title>Highly variable Streptococcus oralis are common among viridans streptococci isolated from primates.</title>
        <authorList>
            <person name="Denapaite D."/>
            <person name="Rieger M."/>
            <person name="Koendgen S."/>
            <person name="Brueckner R."/>
            <person name="Ochigava I."/>
            <person name="Kappeler P."/>
            <person name="Maetz-Rensing K."/>
            <person name="Leendertz F."/>
            <person name="Hakenbeck R."/>
        </authorList>
    </citation>
    <scope>NUCLEOTIDE SEQUENCE [LARGE SCALE GENOMIC DNA]</scope>
    <source>
        <strain evidence="2 3">DD28</strain>
    </source>
</reference>
<evidence type="ECO:0000313" key="2">
    <source>
        <dbReference type="EMBL" id="KXT98201.1"/>
    </source>
</evidence>
<evidence type="ECO:0000256" key="1">
    <source>
        <dbReference type="SAM" id="Phobius"/>
    </source>
</evidence>
<dbReference type="OrthoDB" id="9796831at2"/>
<evidence type="ECO:0000313" key="3">
    <source>
        <dbReference type="Proteomes" id="UP000070136"/>
    </source>
</evidence>
<proteinExistence type="predicted"/>
<gene>
    <name evidence="2" type="ORF">SMIDD28_01255</name>
</gene>
<dbReference type="AlphaFoldDB" id="A0A139Q755"/>
<name>A0A139Q755_STRMT</name>
<keyword evidence="1" id="KW-0472">Membrane</keyword>
<accession>A0A139Q755</accession>
<dbReference type="RefSeq" id="WP_061425321.1">
    <property type="nucleotide sequence ID" value="NZ_KQ970263.1"/>
</dbReference>
<feature type="transmembrane region" description="Helical" evidence="1">
    <location>
        <begin position="191"/>
        <end position="208"/>
    </location>
</feature>
<keyword evidence="1" id="KW-0812">Transmembrane</keyword>
<dbReference type="EMBL" id="LQOA01000039">
    <property type="protein sequence ID" value="KXT98201.1"/>
    <property type="molecule type" value="Genomic_DNA"/>
</dbReference>
<protein>
    <submittedName>
        <fullName evidence="2">Uncharacterized protein</fullName>
    </submittedName>
</protein>
<dbReference type="Proteomes" id="UP000070136">
    <property type="component" value="Unassembled WGS sequence"/>
</dbReference>
<comment type="caution">
    <text evidence="2">The sequence shown here is derived from an EMBL/GenBank/DDBJ whole genome shotgun (WGS) entry which is preliminary data.</text>
</comment>
<sequence>MSKTKRILFITEGKKPDTKFVKSVCNFQSDFFSHKIDYEIVIFSTNIYFLYNKLKENQYEQTVEHICELSDGEFEYTSEDFSLIYLFFDLDAQHYKEDKKDKDVEKIYNEIYNKIEEMLNLFDNATENGKLFLSYPMVEANNYFHERFINCDSINLITYPVFSDVHFKDECKIFIKENGPFQIRMKDKNQIWLSLILYTTYILFYLKINSFIQEGTIDSKDIFLKQYNDFILPLERVLLLSAFPQYLLDFYGVERFIDNERLQMLLKNEVAMEITHVG</sequence>